<proteinExistence type="predicted"/>
<dbReference type="EMBL" id="LAZR01000341">
    <property type="protein sequence ID" value="KKN73626.1"/>
    <property type="molecule type" value="Genomic_DNA"/>
</dbReference>
<organism evidence="1">
    <name type="scientific">marine sediment metagenome</name>
    <dbReference type="NCBI Taxonomy" id="412755"/>
    <lineage>
        <taxon>unclassified sequences</taxon>
        <taxon>metagenomes</taxon>
        <taxon>ecological metagenomes</taxon>
    </lineage>
</organism>
<sequence>MALKLLEGYIPEEEKKKLRLLSDYEPTMPIRPPIEEPTQPFTPTEPSPFARVKELFQRPEIMQAIKAPLELRLGVGPSVELVGRKALEYWHRASTATLSALEAQAVSTTKPWAKKPILPALRSGWRLEVPEEELSESLVTAMGLSPTEAIGFKPTAQRVGREFLKAWYQTYGTDPVIFALNVKALPAARKIALFNKAVNIAGKKGAEVLATVRPDISPKIAERFFKTLARNTMGRQMAIAKVNLKGVKTSELKRLIRTLKTIKPIPPAPKIAPPIPPTKAIVPVRPPVTPPAPPVTPPITPVARPPVTPPAVPPVAPEVIRNAKQEINRLTLRENLSKENIVKAEKLLTQIPRGKAYQYGDFARVIRDAKKDLLIKPTPPPIPKELEPLAVEARKYKSAEEFYSKIKDTLTRENFKNLSRGGFGSIWGVREQRMPSEVLKSFYQQAIKGMPTPKEPFKPAVAKPGEAVRVFEAGLPEEQKLLEFKKMLKGEGFVTYPASPALKRFIRGLPENVVKREAIAEYERVFKVFAKKPSPAVFKKRIRSVTGLEPSPFVPVRKDILLKERVRAEARGARFGELEGRRQKQVVINDIRAKQRGIQEIKTDAITYLNQNLGLKDRGKFLVAVRDVKKSEELVTIINRAEAVSAQTGRRFAIDALKRESKRTRKILAIGRRKKGKPRISVEAQDRLRGIIDNLTQFKPGGEKQRAIEMASTFYATHPDQAMPPELKKKVYDLSRANISEMSTEEIKQLTKDIRSIRESGRTALEVKEEARLQILERNKSGLITSINRHSIKKPEVVEPGKVLTPAERRKSKFVRLKESLNRATFELKIPSFITDALDGYKMFPVLGKAHQLISAPINKASDLEESGISQINKKVAQILSPLGKKASWYLGQEETILGREFTKENMWAIYANSKNASNRATLTEDWGYNFSEELVNEIVSKVNPRDKRMVDRIMKEVVEDIYPETVRVTQEYSGFTPKTVKDYWMIMGDKELSDRVLMREKEKDLLADVWKKTSMDLGSVKERVGRSGAPDLSFFRVLKRHTTETIHFNTHALAVRNVQEVINDPTVKEAMINSIGKGGYNALKSSLSDVANPKKTPASWLESRAKGLRRNSTAVMLGIKVSVSLLQGGSIFQTIYRTGLPNTLWGIKTYWKNPRVADRFIYEHSPAQKYRRRSFDRELKELIDGMDWLGKLPGARNLVFSMIQGVDHITTMPSWLSAYHQAEKRRLSLENIIAHADDIVEKTQPTGRIKALAKIMRGSEFQHWFTMFYTFFSNAYNNMSHAGGKFRYRVAKGEIKERVLSFAEFSRAYFWLLIMTGLYAAMVRKPRKFFTRDWGREKMTYLAKSIGSYALGTIPFVRDIGNVIINPQFDFTGSPVFGVGKEAKILAQKRAKTIEGIQKQKERKLKAGTMIGG</sequence>
<comment type="caution">
    <text evidence="1">The sequence shown here is derived from an EMBL/GenBank/DDBJ whole genome shotgun (WGS) entry which is preliminary data.</text>
</comment>
<feature type="non-terminal residue" evidence="1">
    <location>
        <position position="1414"/>
    </location>
</feature>
<name>A0A0F9VJB8_9ZZZZ</name>
<reference evidence="1" key="1">
    <citation type="journal article" date="2015" name="Nature">
        <title>Complex archaea that bridge the gap between prokaryotes and eukaryotes.</title>
        <authorList>
            <person name="Spang A."/>
            <person name="Saw J.H."/>
            <person name="Jorgensen S.L."/>
            <person name="Zaremba-Niedzwiedzka K."/>
            <person name="Martijn J."/>
            <person name="Lind A.E."/>
            <person name="van Eijk R."/>
            <person name="Schleper C."/>
            <person name="Guy L."/>
            <person name="Ettema T.J."/>
        </authorList>
    </citation>
    <scope>NUCLEOTIDE SEQUENCE</scope>
</reference>
<evidence type="ECO:0000313" key="1">
    <source>
        <dbReference type="EMBL" id="KKN73626.1"/>
    </source>
</evidence>
<gene>
    <name evidence="1" type="ORF">LCGC14_0399420</name>
</gene>
<accession>A0A0F9VJB8</accession>
<protein>
    <recommendedName>
        <fullName evidence="2">Large polyvalent protein associated domain-containing protein</fullName>
    </recommendedName>
</protein>
<evidence type="ECO:0008006" key="2">
    <source>
        <dbReference type="Google" id="ProtNLM"/>
    </source>
</evidence>